<dbReference type="AlphaFoldDB" id="A0A255XPD3"/>
<evidence type="ECO:0000256" key="3">
    <source>
        <dbReference type="ARBA" id="ARBA00011245"/>
    </source>
</evidence>
<dbReference type="PANTHER" id="PTHR11076">
    <property type="entry name" value="DNA REPAIR POLYMERASE UMUC / TRANSFERASE FAMILY MEMBER"/>
    <property type="match status" value="1"/>
</dbReference>
<evidence type="ECO:0000256" key="5">
    <source>
        <dbReference type="ARBA" id="ARBA00022490"/>
    </source>
</evidence>
<dbReference type="InterPro" id="IPR036775">
    <property type="entry name" value="DNA_pol_Y-fam_lit_finger_sf"/>
</dbReference>
<dbReference type="InterPro" id="IPR022880">
    <property type="entry name" value="DNApol_IV"/>
</dbReference>
<dbReference type="NCBIfam" id="NF002751">
    <property type="entry name" value="PRK02794.1"/>
    <property type="match status" value="1"/>
</dbReference>
<evidence type="ECO:0000256" key="15">
    <source>
        <dbReference type="ARBA" id="ARBA00025589"/>
    </source>
</evidence>
<evidence type="ECO:0000256" key="14">
    <source>
        <dbReference type="ARBA" id="ARBA00023204"/>
    </source>
</evidence>
<evidence type="ECO:0000256" key="12">
    <source>
        <dbReference type="ARBA" id="ARBA00022932"/>
    </source>
</evidence>
<dbReference type="Proteomes" id="UP000216361">
    <property type="component" value="Unassembled WGS sequence"/>
</dbReference>
<dbReference type="GO" id="GO:0009432">
    <property type="term" value="P:SOS response"/>
    <property type="evidence" value="ECO:0007669"/>
    <property type="project" value="TreeGrafter"/>
</dbReference>
<evidence type="ECO:0000256" key="2">
    <source>
        <dbReference type="ARBA" id="ARBA00010945"/>
    </source>
</evidence>
<keyword evidence="20" id="KW-1185">Reference proteome</keyword>
<protein>
    <recommendedName>
        <fullName evidence="17">DNA polymerase IV</fullName>
        <shortName evidence="17">Pol IV</shortName>
        <ecNumber evidence="17">2.7.7.7</ecNumber>
    </recommendedName>
</protein>
<dbReference type="FunFam" id="3.40.1170.60:FF:000001">
    <property type="entry name" value="DNA polymerase IV"/>
    <property type="match status" value="1"/>
</dbReference>
<sequence length="402" mass="43371">MIGPTPLSGFCRDCLAHPLPAPPEGTGQRFRCPACGSPRLKFHPEWDRLTIAHIDCDAFYASVEKRDRPDLRHRPVIVGGGERGVVSAACYVARAAGVRSAMPMGQALRLCPDATVFRPQMSKYATISRALRHRFLALTPLVEPLALDEAFLDLTEPAQRSGIPAALLLANLAREVEANLGITLSIGLGPNKLLAKIASDLDKPRGFALIGAAEAADFLAPKPVTLLWGVGKALAAALEREGIRTIGDLAARPPIWVAKRFGQVGLRLADFAQGRDRRRVTPDRPTKSISAETTFRKDRTRVEDLVEALLPLAETVARRLQAADKLAAGVTIKLKSADFVQRTRSTVLAPPVQDAEALWEAAAALIRADNPVGNFRLIGLGCDRLIDGHTGEPDLLTEVTNI</sequence>
<evidence type="ECO:0000256" key="8">
    <source>
        <dbReference type="ARBA" id="ARBA00022705"/>
    </source>
</evidence>
<evidence type="ECO:0000313" key="20">
    <source>
        <dbReference type="Proteomes" id="UP000216361"/>
    </source>
</evidence>
<dbReference type="InterPro" id="IPR043502">
    <property type="entry name" value="DNA/RNA_pol_sf"/>
</dbReference>
<keyword evidence="10 17" id="KW-0227">DNA damage</keyword>
<dbReference type="PROSITE" id="PS50173">
    <property type="entry name" value="UMUC"/>
    <property type="match status" value="1"/>
</dbReference>
<dbReference type="RefSeq" id="WP_094409102.1">
    <property type="nucleotide sequence ID" value="NZ_BMJZ01000001.1"/>
</dbReference>
<dbReference type="Gene3D" id="1.10.150.20">
    <property type="entry name" value="5' to 3' exonuclease, C-terminal subdomain"/>
    <property type="match status" value="1"/>
</dbReference>
<dbReference type="SUPFAM" id="SSF56672">
    <property type="entry name" value="DNA/RNA polymerases"/>
    <property type="match status" value="1"/>
</dbReference>
<evidence type="ECO:0000256" key="16">
    <source>
        <dbReference type="ARBA" id="ARBA00049244"/>
    </source>
</evidence>
<keyword evidence="8 17" id="KW-0235">DNA replication</keyword>
<keyword evidence="4 17" id="KW-0515">Mutator protein</keyword>
<evidence type="ECO:0000256" key="4">
    <source>
        <dbReference type="ARBA" id="ARBA00022457"/>
    </source>
</evidence>
<evidence type="ECO:0000256" key="7">
    <source>
        <dbReference type="ARBA" id="ARBA00022695"/>
    </source>
</evidence>
<accession>A0A255XPD3</accession>
<feature type="active site" evidence="17">
    <location>
        <position position="149"/>
    </location>
</feature>
<feature type="binding site" evidence="17">
    <location>
        <position position="148"/>
    </location>
    <ligand>
        <name>Mg(2+)</name>
        <dbReference type="ChEBI" id="CHEBI:18420"/>
    </ligand>
</feature>
<comment type="catalytic activity">
    <reaction evidence="16 17">
        <text>DNA(n) + a 2'-deoxyribonucleoside 5'-triphosphate = DNA(n+1) + diphosphate</text>
        <dbReference type="Rhea" id="RHEA:22508"/>
        <dbReference type="Rhea" id="RHEA-COMP:17339"/>
        <dbReference type="Rhea" id="RHEA-COMP:17340"/>
        <dbReference type="ChEBI" id="CHEBI:33019"/>
        <dbReference type="ChEBI" id="CHEBI:61560"/>
        <dbReference type="ChEBI" id="CHEBI:173112"/>
        <dbReference type="EC" id="2.7.7.7"/>
    </reaction>
</comment>
<keyword evidence="7 17" id="KW-0548">Nucleotidyltransferase</keyword>
<organism evidence="19 20">
    <name type="scientific">Elstera cyanobacteriorum</name>
    <dbReference type="NCBI Taxonomy" id="2022747"/>
    <lineage>
        <taxon>Bacteria</taxon>
        <taxon>Pseudomonadati</taxon>
        <taxon>Pseudomonadota</taxon>
        <taxon>Alphaproteobacteria</taxon>
        <taxon>Rhodospirillales</taxon>
        <taxon>Rhodospirillaceae</taxon>
        <taxon>Elstera</taxon>
    </lineage>
</organism>
<evidence type="ECO:0000313" key="19">
    <source>
        <dbReference type="EMBL" id="OYQ18838.1"/>
    </source>
</evidence>
<evidence type="ECO:0000256" key="6">
    <source>
        <dbReference type="ARBA" id="ARBA00022679"/>
    </source>
</evidence>
<dbReference type="GO" id="GO:0042276">
    <property type="term" value="P:error-prone translesion synthesis"/>
    <property type="evidence" value="ECO:0007669"/>
    <property type="project" value="TreeGrafter"/>
</dbReference>
<dbReference type="GO" id="GO:0000287">
    <property type="term" value="F:magnesium ion binding"/>
    <property type="evidence" value="ECO:0007669"/>
    <property type="project" value="UniProtKB-UniRule"/>
</dbReference>
<feature type="binding site" evidence="17">
    <location>
        <position position="55"/>
    </location>
    <ligand>
        <name>Mg(2+)</name>
        <dbReference type="ChEBI" id="CHEBI:18420"/>
    </ligand>
</feature>
<dbReference type="CDD" id="cd03586">
    <property type="entry name" value="PolY_Pol_IV_kappa"/>
    <property type="match status" value="1"/>
</dbReference>
<dbReference type="SUPFAM" id="SSF100879">
    <property type="entry name" value="Lesion bypass DNA polymerase (Y-family), little finger domain"/>
    <property type="match status" value="1"/>
</dbReference>
<dbReference type="InterPro" id="IPR043128">
    <property type="entry name" value="Rev_trsase/Diguanyl_cyclase"/>
</dbReference>
<keyword evidence="12 17" id="KW-0239">DNA-directed DNA polymerase</keyword>
<keyword evidence="6 17" id="KW-0808">Transferase</keyword>
<dbReference type="Gene3D" id="3.30.1490.100">
    <property type="entry name" value="DNA polymerase, Y-family, little finger domain"/>
    <property type="match status" value="1"/>
</dbReference>
<dbReference type="InterPro" id="IPR017961">
    <property type="entry name" value="DNA_pol_Y-fam_little_finger"/>
</dbReference>
<name>A0A255XPD3_9PROT</name>
<reference evidence="19 20" key="1">
    <citation type="submission" date="2017-07" db="EMBL/GenBank/DDBJ databases">
        <title>Elstera cyanobacteriorum sp. nov., a novel bacterium isolated from cyanobacterial aggregates in a eutrophic lake.</title>
        <authorList>
            <person name="Cai H."/>
        </authorList>
    </citation>
    <scope>NUCLEOTIDE SEQUENCE [LARGE SCALE GENOMIC DNA]</scope>
    <source>
        <strain evidence="19 20">TH019</strain>
    </source>
</reference>
<dbReference type="Gene3D" id="3.30.70.270">
    <property type="match status" value="1"/>
</dbReference>
<comment type="subunit">
    <text evidence="3 17">Monomer.</text>
</comment>
<keyword evidence="5 17" id="KW-0963">Cytoplasm</keyword>
<gene>
    <name evidence="17" type="primary">dinB</name>
    <name evidence="19" type="ORF">CHR90_11340</name>
</gene>
<proteinExistence type="inferred from homology"/>
<dbReference type="EC" id="2.7.7.7" evidence="17"/>
<dbReference type="GO" id="GO:0006261">
    <property type="term" value="P:DNA-templated DNA replication"/>
    <property type="evidence" value="ECO:0007669"/>
    <property type="project" value="UniProtKB-UniRule"/>
</dbReference>
<dbReference type="Pfam" id="PF00817">
    <property type="entry name" value="IMS"/>
    <property type="match status" value="1"/>
</dbReference>
<dbReference type="GO" id="GO:0005829">
    <property type="term" value="C:cytosol"/>
    <property type="evidence" value="ECO:0007669"/>
    <property type="project" value="TreeGrafter"/>
</dbReference>
<dbReference type="Gene3D" id="3.40.1170.60">
    <property type="match status" value="1"/>
</dbReference>
<evidence type="ECO:0000256" key="10">
    <source>
        <dbReference type="ARBA" id="ARBA00022763"/>
    </source>
</evidence>
<feature type="domain" description="UmuC" evidence="18">
    <location>
        <begin position="51"/>
        <end position="231"/>
    </location>
</feature>
<evidence type="ECO:0000256" key="11">
    <source>
        <dbReference type="ARBA" id="ARBA00022842"/>
    </source>
</evidence>
<keyword evidence="11 17" id="KW-0460">Magnesium</keyword>
<dbReference type="Pfam" id="PF11799">
    <property type="entry name" value="IMS_C"/>
    <property type="match status" value="1"/>
</dbReference>
<dbReference type="OrthoDB" id="9808813at2"/>
<dbReference type="FunFam" id="3.30.1490.100:FF:000004">
    <property type="entry name" value="DNA polymerase IV"/>
    <property type="match status" value="1"/>
</dbReference>
<evidence type="ECO:0000256" key="9">
    <source>
        <dbReference type="ARBA" id="ARBA00022723"/>
    </source>
</evidence>
<dbReference type="InterPro" id="IPR001126">
    <property type="entry name" value="UmuC"/>
</dbReference>
<dbReference type="GO" id="GO:0003684">
    <property type="term" value="F:damaged DNA binding"/>
    <property type="evidence" value="ECO:0007669"/>
    <property type="project" value="InterPro"/>
</dbReference>
<dbReference type="GO" id="GO:0006281">
    <property type="term" value="P:DNA repair"/>
    <property type="evidence" value="ECO:0007669"/>
    <property type="project" value="UniProtKB-UniRule"/>
</dbReference>
<evidence type="ECO:0000256" key="1">
    <source>
        <dbReference type="ARBA" id="ARBA00004496"/>
    </source>
</evidence>
<dbReference type="EMBL" id="NOXS01000032">
    <property type="protein sequence ID" value="OYQ18838.1"/>
    <property type="molecule type" value="Genomic_DNA"/>
</dbReference>
<comment type="subcellular location">
    <subcellularLocation>
        <location evidence="1 17">Cytoplasm</location>
    </subcellularLocation>
</comment>
<dbReference type="NCBIfam" id="NF002677">
    <property type="entry name" value="PRK02406.1"/>
    <property type="match status" value="1"/>
</dbReference>
<evidence type="ECO:0000256" key="13">
    <source>
        <dbReference type="ARBA" id="ARBA00023125"/>
    </source>
</evidence>
<comment type="similarity">
    <text evidence="2 17">Belongs to the DNA polymerase type-Y family.</text>
</comment>
<keyword evidence="9 17" id="KW-0479">Metal-binding</keyword>
<dbReference type="PANTHER" id="PTHR11076:SF33">
    <property type="entry name" value="DNA POLYMERASE KAPPA"/>
    <property type="match status" value="1"/>
</dbReference>
<dbReference type="InterPro" id="IPR050116">
    <property type="entry name" value="DNA_polymerase-Y"/>
</dbReference>
<keyword evidence="14 17" id="KW-0234">DNA repair</keyword>
<dbReference type="HAMAP" id="MF_01113">
    <property type="entry name" value="DNApol_IV"/>
    <property type="match status" value="1"/>
</dbReference>
<evidence type="ECO:0000256" key="17">
    <source>
        <dbReference type="HAMAP-Rule" id="MF_01113"/>
    </source>
</evidence>
<keyword evidence="13 17" id="KW-0238">DNA-binding</keyword>
<comment type="cofactor">
    <cofactor evidence="17">
        <name>Mg(2+)</name>
        <dbReference type="ChEBI" id="CHEBI:18420"/>
    </cofactor>
    <text evidence="17">Binds 2 magnesium ions per subunit.</text>
</comment>
<feature type="site" description="Substrate discrimination" evidence="17">
    <location>
        <position position="60"/>
    </location>
</feature>
<evidence type="ECO:0000259" key="18">
    <source>
        <dbReference type="PROSITE" id="PS50173"/>
    </source>
</evidence>
<comment type="function">
    <text evidence="15 17">Poorly processive, error-prone DNA polymerase involved in untargeted mutagenesis. Copies undamaged DNA at stalled replication forks, which arise in vivo from mismatched or misaligned primer ends. These misaligned primers can be extended by PolIV. Exhibits no 3'-5' exonuclease (proofreading) activity. May be involved in translesional synthesis, in conjunction with the beta clamp from PolIII.</text>
</comment>
<dbReference type="GO" id="GO:0003887">
    <property type="term" value="F:DNA-directed DNA polymerase activity"/>
    <property type="evidence" value="ECO:0007669"/>
    <property type="project" value="UniProtKB-UniRule"/>
</dbReference>
<comment type="caution">
    <text evidence="19">The sequence shown here is derived from an EMBL/GenBank/DDBJ whole genome shotgun (WGS) entry which is preliminary data.</text>
</comment>